<dbReference type="VEuPathDB" id="TriTrypDB:ADEAN_000391200"/>
<proteinExistence type="predicted"/>
<dbReference type="AlphaFoldDB" id="A0A7G2C9C3"/>
<evidence type="ECO:0000256" key="2">
    <source>
        <dbReference type="ARBA" id="ARBA00022737"/>
    </source>
</evidence>
<keyword evidence="3" id="KW-0687">Ribonucleoprotein</keyword>
<evidence type="ECO:0000256" key="3">
    <source>
        <dbReference type="ARBA" id="ARBA00022980"/>
    </source>
</evidence>
<dbReference type="GO" id="GO:0008017">
    <property type="term" value="F:microtubule binding"/>
    <property type="evidence" value="ECO:0007669"/>
    <property type="project" value="TreeGrafter"/>
</dbReference>
<dbReference type="GO" id="GO:0005840">
    <property type="term" value="C:ribosome"/>
    <property type="evidence" value="ECO:0007669"/>
    <property type="project" value="UniProtKB-KW"/>
</dbReference>
<organism evidence="5 6">
    <name type="scientific">Angomonas deanei</name>
    <dbReference type="NCBI Taxonomy" id="59799"/>
    <lineage>
        <taxon>Eukaryota</taxon>
        <taxon>Discoba</taxon>
        <taxon>Euglenozoa</taxon>
        <taxon>Kinetoplastea</taxon>
        <taxon>Metakinetoplastina</taxon>
        <taxon>Trypanosomatida</taxon>
        <taxon>Trypanosomatidae</taxon>
        <taxon>Strigomonadinae</taxon>
        <taxon>Angomonas</taxon>
    </lineage>
</organism>
<dbReference type="SUPFAM" id="SSF50978">
    <property type="entry name" value="WD40 repeat-like"/>
    <property type="match status" value="2"/>
</dbReference>
<keyword evidence="3" id="KW-0689">Ribosomal protein</keyword>
<keyword evidence="6" id="KW-1185">Reference proteome</keyword>
<dbReference type="InterPro" id="IPR001680">
    <property type="entry name" value="WD40_rpt"/>
</dbReference>
<dbReference type="PANTHER" id="PTHR13720">
    <property type="entry name" value="WD-40 REPEAT PROTEIN"/>
    <property type="match status" value="1"/>
</dbReference>
<dbReference type="PANTHER" id="PTHR13720:SF33">
    <property type="entry name" value="HELP DOMAIN-CONTAINING PROTEIN"/>
    <property type="match status" value="1"/>
</dbReference>
<dbReference type="InterPro" id="IPR036322">
    <property type="entry name" value="WD40_repeat_dom_sf"/>
</dbReference>
<feature type="repeat" description="WD" evidence="4">
    <location>
        <begin position="178"/>
        <end position="217"/>
    </location>
</feature>
<dbReference type="Gene3D" id="2.130.10.10">
    <property type="entry name" value="YVTN repeat-like/Quinoprotein amine dehydrogenase"/>
    <property type="match status" value="2"/>
</dbReference>
<dbReference type="SMART" id="SM00320">
    <property type="entry name" value="WD40"/>
    <property type="match status" value="5"/>
</dbReference>
<dbReference type="PROSITE" id="PS50082">
    <property type="entry name" value="WD_REPEATS_2"/>
    <property type="match status" value="1"/>
</dbReference>
<dbReference type="EMBL" id="LR877150">
    <property type="protein sequence ID" value="CAD2216450.1"/>
    <property type="molecule type" value="Genomic_DNA"/>
</dbReference>
<dbReference type="GO" id="GO:0005929">
    <property type="term" value="C:cilium"/>
    <property type="evidence" value="ECO:0007669"/>
    <property type="project" value="UniProtKB-ARBA"/>
</dbReference>
<name>A0A7G2C9C3_9TRYP</name>
<protein>
    <submittedName>
        <fullName evidence="5">Uncharacterized protein</fullName>
    </submittedName>
</protein>
<sequence>MVRGHLHHFLLPTKVNGGIKQGTARDGSDTVCTRFNFHSKGDTTITTTCLVQKNVLAGSPNMEFIVGCGVGSVFLLNGGTFAAHLSTVASGVDSSLLTGWGSSRVPNGIELLGYHDQGGCLCSAYYKRLDYGITGGLDGSIYVWNLRGPINLVEETAGEEKTHFACQMRKRKLQFVTRKAHSGPVLSVAIRADKLYSGGGDACLRIWEMRGDTLSVAPLATIRMNGWVRCISTVPDDKTQIEDVFAADSSGLLVCVSSELVPSHPVEGPGVSTSYTRAKSVVRHSKFRFTDVILGEGVTEEICNAVNQVIPIVKHSILVVLNYSPFARVYEFSRLSPVGAITHPFLLGDASAGATPSEYTSRSAPYFVDAFHVEDMDLILLLDNHNLICVVDTSSFKPLHVFRVSESKAKQCFSMIPTAFSVANEEVDFAVVSNVSIDTWHLRRTVRCDVILESHHSPVVGVCQADVKDVVETESARGMGFVALSQDAHLLSWNSGMKLIHEASLDSARSGSTSGFSDAFCMTYCQENNVVLSGHEDGSVVCWPLDMLTIEHQVCKNLHENTVSGIVLLSSCGGWDGEDGAVTIGFDGKLCQWFGLSRHSFALRHRVRVSWNELTCVAYQKETKRFVVGDSGGCVFAVAKDLAVSAVYSPSVTSVLSISGFTCGVCSGTNVLFGNDEGKLLLWNSRFDILHDGKLESSSVPAAEVNGMCHVDGYLFVCSRNGTVYLCKLEESCLTVVKQFHHSSEVTCVCVATFRFPEFQIIIGDGTGKVLLLRNVDFSDTE</sequence>
<dbReference type="PROSITE" id="PS00678">
    <property type="entry name" value="WD_REPEATS_1"/>
    <property type="match status" value="1"/>
</dbReference>
<evidence type="ECO:0000256" key="1">
    <source>
        <dbReference type="ARBA" id="ARBA00022574"/>
    </source>
</evidence>
<dbReference type="InterPro" id="IPR015943">
    <property type="entry name" value="WD40/YVTN_repeat-like_dom_sf"/>
</dbReference>
<dbReference type="InterPro" id="IPR019775">
    <property type="entry name" value="WD40_repeat_CS"/>
</dbReference>
<gene>
    <name evidence="5" type="ORF">ADEAN_000391200</name>
</gene>
<dbReference type="Proteomes" id="UP000515908">
    <property type="component" value="Chromosome 06"/>
</dbReference>
<evidence type="ECO:0000313" key="5">
    <source>
        <dbReference type="EMBL" id="CAD2216450.1"/>
    </source>
</evidence>
<evidence type="ECO:0000256" key="4">
    <source>
        <dbReference type="PROSITE-ProRule" id="PRU00221"/>
    </source>
</evidence>
<keyword evidence="2" id="KW-0677">Repeat</keyword>
<keyword evidence="1 4" id="KW-0853">WD repeat</keyword>
<dbReference type="InterPro" id="IPR050630">
    <property type="entry name" value="WD_repeat_EMAP"/>
</dbReference>
<reference evidence="5 6" key="1">
    <citation type="submission" date="2020-08" db="EMBL/GenBank/DDBJ databases">
        <authorList>
            <person name="Newling K."/>
            <person name="Davey J."/>
            <person name="Forrester S."/>
        </authorList>
    </citation>
    <scope>NUCLEOTIDE SEQUENCE [LARGE SCALE GENOMIC DNA]</scope>
    <source>
        <strain evidence="6">Crithidia deanei Carvalho (ATCC PRA-265)</strain>
    </source>
</reference>
<evidence type="ECO:0000313" key="6">
    <source>
        <dbReference type="Proteomes" id="UP000515908"/>
    </source>
</evidence>
<dbReference type="OrthoDB" id="674604at2759"/>
<accession>A0A7G2C9C3</accession>